<dbReference type="EMBL" id="JBHTEK010000001">
    <property type="protein sequence ID" value="MFC7668120.1"/>
    <property type="molecule type" value="Genomic_DNA"/>
</dbReference>
<dbReference type="Proteomes" id="UP001596513">
    <property type="component" value="Unassembled WGS sequence"/>
</dbReference>
<accession>A0ABW2U3X1</accession>
<evidence type="ECO:0000256" key="1">
    <source>
        <dbReference type="SAM" id="SignalP"/>
    </source>
</evidence>
<evidence type="ECO:0000313" key="2">
    <source>
        <dbReference type="EMBL" id="MFC7668120.1"/>
    </source>
</evidence>
<dbReference type="RefSeq" id="WP_380203190.1">
    <property type="nucleotide sequence ID" value="NZ_JBHTEK010000001.1"/>
</dbReference>
<keyword evidence="3" id="KW-1185">Reference proteome</keyword>
<keyword evidence="1" id="KW-0732">Signal</keyword>
<organism evidence="2 3">
    <name type="scientific">Hymenobacter humi</name>
    <dbReference type="NCBI Taxonomy" id="1411620"/>
    <lineage>
        <taxon>Bacteria</taxon>
        <taxon>Pseudomonadati</taxon>
        <taxon>Bacteroidota</taxon>
        <taxon>Cytophagia</taxon>
        <taxon>Cytophagales</taxon>
        <taxon>Hymenobacteraceae</taxon>
        <taxon>Hymenobacter</taxon>
    </lineage>
</organism>
<comment type="caution">
    <text evidence="2">The sequence shown here is derived from an EMBL/GenBank/DDBJ whole genome shotgun (WGS) entry which is preliminary data.</text>
</comment>
<feature type="chain" id="PRO_5047265591" evidence="1">
    <location>
        <begin position="22"/>
        <end position="121"/>
    </location>
</feature>
<gene>
    <name evidence="2" type="ORF">ACFQT0_12535</name>
</gene>
<name>A0ABW2U3X1_9BACT</name>
<feature type="signal peptide" evidence="1">
    <location>
        <begin position="1"/>
        <end position="21"/>
    </location>
</feature>
<proteinExistence type="predicted"/>
<evidence type="ECO:0000313" key="3">
    <source>
        <dbReference type="Proteomes" id="UP001596513"/>
    </source>
</evidence>
<sequence length="121" mass="13081">MKQHSLTLLALALTATSYFPAASLAAAPAPTPDARFDAYKTQFLLALWRQEPELAAAKGYHKYDSLLVIPDASQRQRSAKFAQTNLATLGTFDLARLSPANQIDLRLLRNACAPAAGMPIP</sequence>
<protein>
    <submittedName>
        <fullName evidence="2">Uncharacterized protein</fullName>
    </submittedName>
</protein>
<reference evidence="3" key="1">
    <citation type="journal article" date="2019" name="Int. J. Syst. Evol. Microbiol.">
        <title>The Global Catalogue of Microorganisms (GCM) 10K type strain sequencing project: providing services to taxonomists for standard genome sequencing and annotation.</title>
        <authorList>
            <consortium name="The Broad Institute Genomics Platform"/>
            <consortium name="The Broad Institute Genome Sequencing Center for Infectious Disease"/>
            <person name="Wu L."/>
            <person name="Ma J."/>
        </authorList>
    </citation>
    <scope>NUCLEOTIDE SEQUENCE [LARGE SCALE GENOMIC DNA]</scope>
    <source>
        <strain evidence="3">JCM 19635</strain>
    </source>
</reference>